<reference evidence="1 2" key="1">
    <citation type="submission" date="2016-06" db="EMBL/GenBank/DDBJ databases">
        <authorList>
            <person name="Kjaerup R.B."/>
            <person name="Dalgaard T.S."/>
            <person name="Juul-Madsen H.R."/>
        </authorList>
    </citation>
    <scope>NUCLEOTIDE SEQUENCE [LARGE SCALE GENOMIC DNA]</scope>
    <source>
        <strain evidence="1 2">1199456.5</strain>
    </source>
</reference>
<sequence length="99" mass="9740">MLLISDSLGVTPGATLVMPDSVAAAVPVGAIVAVTGRNELSARILGGDFGSTRVSILGITDARIIADGAQLIREAAIRNNTAGRSASGTAAPTPGKVSA</sequence>
<accession>A0A1A0MQM9</accession>
<protein>
    <submittedName>
        <fullName evidence="1">Uncharacterized protein</fullName>
    </submittedName>
</protein>
<name>A0A1A0MQM9_MYCMU</name>
<organism evidence="1 2">
    <name type="scientific">Mycolicibacterium mucogenicum</name>
    <name type="common">Mycobacterium mucogenicum</name>
    <dbReference type="NCBI Taxonomy" id="56689"/>
    <lineage>
        <taxon>Bacteria</taxon>
        <taxon>Bacillati</taxon>
        <taxon>Actinomycetota</taxon>
        <taxon>Actinomycetes</taxon>
        <taxon>Mycobacteriales</taxon>
        <taxon>Mycobacteriaceae</taxon>
        <taxon>Mycolicibacterium</taxon>
    </lineage>
</organism>
<dbReference type="Proteomes" id="UP000093962">
    <property type="component" value="Unassembled WGS sequence"/>
</dbReference>
<evidence type="ECO:0000313" key="1">
    <source>
        <dbReference type="EMBL" id="OBA87794.1"/>
    </source>
</evidence>
<proteinExistence type="predicted"/>
<comment type="caution">
    <text evidence="1">The sequence shown here is derived from an EMBL/GenBank/DDBJ whole genome shotgun (WGS) entry which is preliminary data.</text>
</comment>
<dbReference type="EMBL" id="LZSF01000119">
    <property type="protein sequence ID" value="OBA87794.1"/>
    <property type="molecule type" value="Genomic_DNA"/>
</dbReference>
<evidence type="ECO:0000313" key="2">
    <source>
        <dbReference type="Proteomes" id="UP000093962"/>
    </source>
</evidence>
<dbReference type="AlphaFoldDB" id="A0A1A0MQM9"/>
<gene>
    <name evidence="1" type="ORF">A5642_18710</name>
</gene>